<name>A0A426ZII2_ENSVE</name>
<protein>
    <submittedName>
        <fullName evidence="2">Uncharacterized protein</fullName>
    </submittedName>
</protein>
<dbReference type="Proteomes" id="UP000287651">
    <property type="component" value="Unassembled WGS sequence"/>
</dbReference>
<evidence type="ECO:0000313" key="2">
    <source>
        <dbReference type="EMBL" id="RRT63813.1"/>
    </source>
</evidence>
<feature type="compositionally biased region" description="Polar residues" evidence="1">
    <location>
        <begin position="13"/>
        <end position="23"/>
    </location>
</feature>
<dbReference type="AlphaFoldDB" id="A0A426ZII2"/>
<evidence type="ECO:0000313" key="3">
    <source>
        <dbReference type="Proteomes" id="UP000287651"/>
    </source>
</evidence>
<sequence length="233" mass="25979">MSTRRSRVLSHPSGDSRSSTLVSMSEGAAPADPGTANALVVMQSNFDVDSTMTTHRLIEMRKNYFIPPENELHAPFPGERPYDTFLNGFSLSIDALEAGMRFPLHPVIEVCLKGWQILSSQMAPNSWHYLVAFLWERFGSGITVTQDLFMACFHLSQGQADYYLIARAGFKVEGAPSNNKGWKSRFFFISCHWGWSFPTEWTSHTVNNLVPALSINETELVKILRGILSASGA</sequence>
<feature type="region of interest" description="Disordered" evidence="1">
    <location>
        <begin position="1"/>
        <end position="30"/>
    </location>
</feature>
<proteinExistence type="predicted"/>
<reference evidence="2 3" key="1">
    <citation type="journal article" date="2014" name="Agronomy (Basel)">
        <title>A Draft Genome Sequence for Ensete ventricosum, the Drought-Tolerant Tree Against Hunger.</title>
        <authorList>
            <person name="Harrison J."/>
            <person name="Moore K.A."/>
            <person name="Paszkiewicz K."/>
            <person name="Jones T."/>
            <person name="Grant M."/>
            <person name="Ambacheew D."/>
            <person name="Muzemil S."/>
            <person name="Studholme D.J."/>
        </authorList>
    </citation>
    <scope>NUCLEOTIDE SEQUENCE [LARGE SCALE GENOMIC DNA]</scope>
</reference>
<gene>
    <name evidence="2" type="ORF">B296_00007135</name>
</gene>
<dbReference type="EMBL" id="AMZH03006449">
    <property type="protein sequence ID" value="RRT63813.1"/>
    <property type="molecule type" value="Genomic_DNA"/>
</dbReference>
<comment type="caution">
    <text evidence="2">The sequence shown here is derived from an EMBL/GenBank/DDBJ whole genome shotgun (WGS) entry which is preliminary data.</text>
</comment>
<accession>A0A426ZII2</accession>
<evidence type="ECO:0000256" key="1">
    <source>
        <dbReference type="SAM" id="MobiDB-lite"/>
    </source>
</evidence>
<organism evidence="2 3">
    <name type="scientific">Ensete ventricosum</name>
    <name type="common">Abyssinian banana</name>
    <name type="synonym">Musa ensete</name>
    <dbReference type="NCBI Taxonomy" id="4639"/>
    <lineage>
        <taxon>Eukaryota</taxon>
        <taxon>Viridiplantae</taxon>
        <taxon>Streptophyta</taxon>
        <taxon>Embryophyta</taxon>
        <taxon>Tracheophyta</taxon>
        <taxon>Spermatophyta</taxon>
        <taxon>Magnoliopsida</taxon>
        <taxon>Liliopsida</taxon>
        <taxon>Zingiberales</taxon>
        <taxon>Musaceae</taxon>
        <taxon>Ensete</taxon>
    </lineage>
</organism>